<sequence length="219" mass="24721">MTKVADINPKKSSEASVKKATRPRRSGEETRRDILAMTDRLFRERGFSAVAIADIAASLGMSPANVFKHFHSKIALVDAIMLQRIGVFKEKMHLLDNTHTPQERMLTLVRTLMQNHRNDLTDNPYMIDVFLQTPKRELSCGVHYQHVLTQQFAVIIGDGVRQGIYRDADPLKEAGLALTVLSCVLHPLLISREDIGILATRCEDVVMLIDRSLKYALEK</sequence>
<dbReference type="PRINTS" id="PR00455">
    <property type="entry name" value="HTHTETR"/>
</dbReference>
<dbReference type="AlphaFoldDB" id="A0AAJ2ESZ9"/>
<dbReference type="PANTHER" id="PTHR30055:SF151">
    <property type="entry name" value="TRANSCRIPTIONAL REGULATORY PROTEIN"/>
    <property type="match status" value="1"/>
</dbReference>
<keyword evidence="1" id="KW-0805">Transcription regulation</keyword>
<dbReference type="InterPro" id="IPR050109">
    <property type="entry name" value="HTH-type_TetR-like_transc_reg"/>
</dbReference>
<dbReference type="PANTHER" id="PTHR30055">
    <property type="entry name" value="HTH-TYPE TRANSCRIPTIONAL REGULATOR RUTR"/>
    <property type="match status" value="1"/>
</dbReference>
<keyword evidence="3" id="KW-0804">Transcription</keyword>
<evidence type="ECO:0000256" key="3">
    <source>
        <dbReference type="ARBA" id="ARBA00023163"/>
    </source>
</evidence>
<evidence type="ECO:0000256" key="5">
    <source>
        <dbReference type="SAM" id="MobiDB-lite"/>
    </source>
</evidence>
<accession>A0AAJ2ESZ9</accession>
<evidence type="ECO:0000256" key="1">
    <source>
        <dbReference type="ARBA" id="ARBA00023015"/>
    </source>
</evidence>
<reference evidence="7" key="1">
    <citation type="submission" date="2023-08" db="EMBL/GenBank/DDBJ databases">
        <title>Functional and genomic diversity of the sorghum phyllosphere microbiome.</title>
        <authorList>
            <person name="Shade A."/>
        </authorList>
    </citation>
    <scope>NUCLEOTIDE SEQUENCE</scope>
    <source>
        <strain evidence="7">SORGH_AS_0974</strain>
    </source>
</reference>
<dbReference type="GO" id="GO:0000976">
    <property type="term" value="F:transcription cis-regulatory region binding"/>
    <property type="evidence" value="ECO:0007669"/>
    <property type="project" value="TreeGrafter"/>
</dbReference>
<dbReference type="Pfam" id="PF00440">
    <property type="entry name" value="TetR_N"/>
    <property type="match status" value="1"/>
</dbReference>
<protein>
    <submittedName>
        <fullName evidence="7">TetR/AcrR family transcriptional repressor of the ameABC operon</fullName>
    </submittedName>
</protein>
<dbReference type="SUPFAM" id="SSF46689">
    <property type="entry name" value="Homeodomain-like"/>
    <property type="match status" value="1"/>
</dbReference>
<keyword evidence="2 4" id="KW-0238">DNA-binding</keyword>
<feature type="domain" description="HTH tetR-type" evidence="6">
    <location>
        <begin position="28"/>
        <end position="88"/>
    </location>
</feature>
<dbReference type="InterPro" id="IPR001647">
    <property type="entry name" value="HTH_TetR"/>
</dbReference>
<evidence type="ECO:0000256" key="2">
    <source>
        <dbReference type="ARBA" id="ARBA00023125"/>
    </source>
</evidence>
<organism evidence="7 8">
    <name type="scientific">Agrobacterium larrymoorei</name>
    <dbReference type="NCBI Taxonomy" id="160699"/>
    <lineage>
        <taxon>Bacteria</taxon>
        <taxon>Pseudomonadati</taxon>
        <taxon>Pseudomonadota</taxon>
        <taxon>Alphaproteobacteria</taxon>
        <taxon>Hyphomicrobiales</taxon>
        <taxon>Rhizobiaceae</taxon>
        <taxon>Rhizobium/Agrobacterium group</taxon>
        <taxon>Agrobacterium</taxon>
    </lineage>
</organism>
<feature type="region of interest" description="Disordered" evidence="5">
    <location>
        <begin position="1"/>
        <end position="30"/>
    </location>
</feature>
<dbReference type="RefSeq" id="WP_309771837.1">
    <property type="nucleotide sequence ID" value="NZ_JAVIZC010000003.1"/>
</dbReference>
<feature type="DNA-binding region" description="H-T-H motif" evidence="4">
    <location>
        <begin position="51"/>
        <end position="70"/>
    </location>
</feature>
<name>A0AAJ2ESZ9_9HYPH</name>
<dbReference type="InterPro" id="IPR009057">
    <property type="entry name" value="Homeodomain-like_sf"/>
</dbReference>
<evidence type="ECO:0000256" key="4">
    <source>
        <dbReference type="PROSITE-ProRule" id="PRU00335"/>
    </source>
</evidence>
<dbReference type="EMBL" id="JAVIZC010000003">
    <property type="protein sequence ID" value="MDR6103449.1"/>
    <property type="molecule type" value="Genomic_DNA"/>
</dbReference>
<evidence type="ECO:0000313" key="8">
    <source>
        <dbReference type="Proteomes" id="UP001255601"/>
    </source>
</evidence>
<dbReference type="PROSITE" id="PS50977">
    <property type="entry name" value="HTH_TETR_2"/>
    <property type="match status" value="1"/>
</dbReference>
<dbReference type="Pfam" id="PF17935">
    <property type="entry name" value="TetR_C_27"/>
    <property type="match status" value="1"/>
</dbReference>
<dbReference type="GO" id="GO:0003700">
    <property type="term" value="F:DNA-binding transcription factor activity"/>
    <property type="evidence" value="ECO:0007669"/>
    <property type="project" value="TreeGrafter"/>
</dbReference>
<dbReference type="InterPro" id="IPR041478">
    <property type="entry name" value="TetR_C_27"/>
</dbReference>
<proteinExistence type="predicted"/>
<comment type="caution">
    <text evidence="7">The sequence shown here is derived from an EMBL/GenBank/DDBJ whole genome shotgun (WGS) entry which is preliminary data.</text>
</comment>
<feature type="compositionally biased region" description="Basic and acidic residues" evidence="5">
    <location>
        <begin position="8"/>
        <end position="17"/>
    </location>
</feature>
<dbReference type="Gene3D" id="1.10.357.10">
    <property type="entry name" value="Tetracycline Repressor, domain 2"/>
    <property type="match status" value="1"/>
</dbReference>
<evidence type="ECO:0000259" key="6">
    <source>
        <dbReference type="PROSITE" id="PS50977"/>
    </source>
</evidence>
<dbReference type="Proteomes" id="UP001255601">
    <property type="component" value="Unassembled WGS sequence"/>
</dbReference>
<evidence type="ECO:0000313" key="7">
    <source>
        <dbReference type="EMBL" id="MDR6103449.1"/>
    </source>
</evidence>
<gene>
    <name evidence="7" type="ORF">QE369_003646</name>
</gene>